<evidence type="ECO:0000256" key="4">
    <source>
        <dbReference type="ARBA" id="ARBA00022475"/>
    </source>
</evidence>
<evidence type="ECO:0000256" key="16">
    <source>
        <dbReference type="ARBA" id="ARBA00047388"/>
    </source>
</evidence>
<evidence type="ECO:0000256" key="2">
    <source>
        <dbReference type="ARBA" id="ARBA00007241"/>
    </source>
</evidence>
<dbReference type="GO" id="GO:0005886">
    <property type="term" value="C:plasma membrane"/>
    <property type="evidence" value="ECO:0007669"/>
    <property type="project" value="UniProtKB-SubCell"/>
</dbReference>
<accession>A0A7Z2GIQ2</accession>
<feature type="transmembrane region" description="Helical" evidence="18">
    <location>
        <begin position="231"/>
        <end position="264"/>
    </location>
</feature>
<dbReference type="InterPro" id="IPR003834">
    <property type="entry name" value="Cyt_c_assmbl_TM_dom"/>
</dbReference>
<sequence precursor="true">MSNRFDRRACAAPYASLCGFLVLLCCTLTMLLGAPAARADDTDFLPPDQAFTFSASEEPGMVDVHFKIADGYYMYRERFAFEAQNGAATLGDAQIPPGHVKFDPTFNKNVETYRKELTIRVPVAKSSGPFDLAVTSQGCADAGICYPPAQHVYHVSGAALQAAAGGQSAVPKAAAQGAPTQTSAQTPASASQAPTQAPAPAAQAAPNTSDQPWYERATSADYAQSLLQGGGFFAVVGLYFVAGMVLSLLPCSYPMIPILSAIIVGEGARVTRLRGFSLSFVYVLGMALVYTVLGIAAALVGQSLGAWLQNPWVLGAFAVLLTAFALTLIAGYDLALPQRWQDGASRASQGRSGGKFLAVALMGALSALVVGACMTAPLFAVLAFIAHTGNAVLGGAALFAMGIGLGVPLMILGLGAGTLLPRAGVWMDGVKVFFGVVLLAAALWIVWPVLGATAQMLLAALWLLLAAAALGLFTPGAGVSNVWRRLGRGLGAAFAIWAATLIVGLAAGSSDPLRPLGVLAARVSGPGAADASTAGAQANTASDLSFAPVRSPAQLDAALASAHTVGQPAMLDFYADWCVSCKEMEKFTFSDPRVQARLKQLGLLRADVTANDTNDQALLKRFGLFGPPGIIFFDTKGHEVLRVVGYENAERFLARLDNVTSAASAAAPQS</sequence>
<feature type="transmembrane region" description="Helical" evidence="18">
    <location>
        <begin position="312"/>
        <end position="335"/>
    </location>
</feature>
<evidence type="ECO:0000313" key="22">
    <source>
        <dbReference type="Proteomes" id="UP000433577"/>
    </source>
</evidence>
<evidence type="ECO:0000256" key="6">
    <source>
        <dbReference type="ARBA" id="ARBA00022692"/>
    </source>
</evidence>
<dbReference type="Gene3D" id="2.60.40.1250">
    <property type="entry name" value="Thiol:disulfide interchange protein DsbD, N-terminal domain"/>
    <property type="match status" value="1"/>
</dbReference>
<evidence type="ECO:0000256" key="13">
    <source>
        <dbReference type="ARBA" id="ARBA00023136"/>
    </source>
</evidence>
<gene>
    <name evidence="18 21" type="primary">dsbD</name>
    <name evidence="21" type="ORF">FAZ98_12795</name>
</gene>
<feature type="transmembrane region" description="Helical" evidence="18">
    <location>
        <begin position="392"/>
        <end position="420"/>
    </location>
</feature>
<evidence type="ECO:0000256" key="15">
    <source>
        <dbReference type="ARBA" id="ARBA00023284"/>
    </source>
</evidence>
<comment type="similarity">
    <text evidence="2 18">Belongs to the thioredoxin family. DsbD subfamily.</text>
</comment>
<evidence type="ECO:0000313" key="21">
    <source>
        <dbReference type="EMBL" id="QGZ62535.1"/>
    </source>
</evidence>
<keyword evidence="8 18" id="KW-0201">Cytochrome c-type biogenesis</keyword>
<feature type="disulfide bond" description="Redox-active" evidence="18">
    <location>
        <begin position="251"/>
        <end position="373"/>
    </location>
</feature>
<comment type="catalytic activity">
    <reaction evidence="17 18">
        <text>[protein]-dithiol + NADP(+) = [protein]-disulfide + NADPH + H(+)</text>
        <dbReference type="Rhea" id="RHEA:18753"/>
        <dbReference type="Rhea" id="RHEA-COMP:10593"/>
        <dbReference type="Rhea" id="RHEA-COMP:10594"/>
        <dbReference type="ChEBI" id="CHEBI:15378"/>
        <dbReference type="ChEBI" id="CHEBI:29950"/>
        <dbReference type="ChEBI" id="CHEBI:50058"/>
        <dbReference type="ChEBI" id="CHEBI:57783"/>
        <dbReference type="ChEBI" id="CHEBI:58349"/>
        <dbReference type="EC" id="1.8.1.8"/>
    </reaction>
</comment>
<feature type="region of interest" description="Disordered" evidence="19">
    <location>
        <begin position="173"/>
        <end position="210"/>
    </location>
</feature>
<dbReference type="EC" id="1.8.1.8" evidence="18"/>
<keyword evidence="22" id="KW-1185">Reference proteome</keyword>
<protein>
    <recommendedName>
        <fullName evidence="18">Thiol:disulfide interchange protein DsbD</fullName>
        <ecNumber evidence="18">1.8.1.8</ecNumber>
    </recommendedName>
    <alternativeName>
        <fullName evidence="18">Protein-disulfide reductase</fullName>
        <shortName evidence="18">Disulfide reductase</shortName>
    </alternativeName>
</protein>
<name>A0A7Z2GIQ2_9BURK</name>
<comment type="subcellular location">
    <subcellularLocation>
        <location evidence="1 18">Cell inner membrane</location>
        <topology evidence="1 18">Multi-pass membrane protein</topology>
    </subcellularLocation>
</comment>
<dbReference type="AlphaFoldDB" id="A0A7Z2GIQ2"/>
<dbReference type="SUPFAM" id="SSF52833">
    <property type="entry name" value="Thioredoxin-like"/>
    <property type="match status" value="1"/>
</dbReference>
<dbReference type="Proteomes" id="UP000433577">
    <property type="component" value="Chromosome 1"/>
</dbReference>
<dbReference type="PANTHER" id="PTHR32234:SF0">
    <property type="entry name" value="THIOL:DISULFIDE INTERCHANGE PROTEIN DSBD"/>
    <property type="match status" value="1"/>
</dbReference>
<dbReference type="PANTHER" id="PTHR32234">
    <property type="entry name" value="THIOL:DISULFIDE INTERCHANGE PROTEIN DSBD"/>
    <property type="match status" value="1"/>
</dbReference>
<dbReference type="Pfam" id="PF11412">
    <property type="entry name" value="DsbD_N"/>
    <property type="match status" value="1"/>
</dbReference>
<dbReference type="Gene3D" id="3.40.30.10">
    <property type="entry name" value="Glutaredoxin"/>
    <property type="match status" value="1"/>
</dbReference>
<organism evidence="21 22">
    <name type="scientific">Paraburkholderia acidisoli</name>
    <dbReference type="NCBI Taxonomy" id="2571748"/>
    <lineage>
        <taxon>Bacteria</taxon>
        <taxon>Pseudomonadati</taxon>
        <taxon>Pseudomonadota</taxon>
        <taxon>Betaproteobacteria</taxon>
        <taxon>Burkholderiales</taxon>
        <taxon>Burkholderiaceae</taxon>
        <taxon>Paraburkholderia</taxon>
    </lineage>
</organism>
<dbReference type="GO" id="GO:0045454">
    <property type="term" value="P:cell redox homeostasis"/>
    <property type="evidence" value="ECO:0007669"/>
    <property type="project" value="TreeGrafter"/>
</dbReference>
<evidence type="ECO:0000256" key="1">
    <source>
        <dbReference type="ARBA" id="ARBA00004429"/>
    </source>
</evidence>
<comment type="catalytic activity">
    <reaction evidence="16 18">
        <text>[protein]-dithiol + NAD(+) = [protein]-disulfide + NADH + H(+)</text>
        <dbReference type="Rhea" id="RHEA:18749"/>
        <dbReference type="Rhea" id="RHEA-COMP:10593"/>
        <dbReference type="Rhea" id="RHEA-COMP:10594"/>
        <dbReference type="ChEBI" id="CHEBI:15378"/>
        <dbReference type="ChEBI" id="CHEBI:29950"/>
        <dbReference type="ChEBI" id="CHEBI:50058"/>
        <dbReference type="ChEBI" id="CHEBI:57540"/>
        <dbReference type="ChEBI" id="CHEBI:57945"/>
        <dbReference type="EC" id="1.8.1.8"/>
    </reaction>
</comment>
<keyword evidence="10 18" id="KW-1133">Transmembrane helix</keyword>
<dbReference type="OrthoDB" id="9811036at2"/>
<proteinExistence type="inferred from homology"/>
<keyword evidence="15 18" id="KW-0676">Redox-active center</keyword>
<dbReference type="InterPro" id="IPR013766">
    <property type="entry name" value="Thioredoxin_domain"/>
</dbReference>
<dbReference type="HAMAP" id="MF_00399">
    <property type="entry name" value="DbsD"/>
    <property type="match status" value="1"/>
</dbReference>
<dbReference type="InterPro" id="IPR035671">
    <property type="entry name" value="DsbD_gamma"/>
</dbReference>
<feature type="transmembrane region" description="Helical" evidence="18">
    <location>
        <begin position="356"/>
        <end position="386"/>
    </location>
</feature>
<evidence type="ECO:0000256" key="18">
    <source>
        <dbReference type="HAMAP-Rule" id="MF_00399"/>
    </source>
</evidence>
<feature type="compositionally biased region" description="Low complexity" evidence="19">
    <location>
        <begin position="173"/>
        <end position="206"/>
    </location>
</feature>
<dbReference type="InterPro" id="IPR036929">
    <property type="entry name" value="DsbDN_sf"/>
</dbReference>
<keyword evidence="9 18" id="KW-0249">Electron transport</keyword>
<dbReference type="Pfam" id="PF13899">
    <property type="entry name" value="Thioredoxin_7"/>
    <property type="match status" value="1"/>
</dbReference>
<feature type="disulfide bond" description="Redox-active" evidence="18">
    <location>
        <begin position="578"/>
        <end position="581"/>
    </location>
</feature>
<dbReference type="InterPro" id="IPR022910">
    <property type="entry name" value="Thiol_diS_interchange_DbsD"/>
</dbReference>
<keyword evidence="5 18" id="KW-0997">Cell inner membrane</keyword>
<evidence type="ECO:0000256" key="7">
    <source>
        <dbReference type="ARBA" id="ARBA00022729"/>
    </source>
</evidence>
<dbReference type="SUPFAM" id="SSF74863">
    <property type="entry name" value="Thiol:disulfide interchange protein DsbD, N-terminal domain (DsbD-alpha)"/>
    <property type="match status" value="1"/>
</dbReference>
<keyword evidence="4 18" id="KW-1003">Cell membrane</keyword>
<evidence type="ECO:0000256" key="19">
    <source>
        <dbReference type="SAM" id="MobiDB-lite"/>
    </source>
</evidence>
<feature type="transmembrane region" description="Helical" evidence="18">
    <location>
        <begin position="432"/>
        <end position="450"/>
    </location>
</feature>
<feature type="transmembrane region" description="Helical" evidence="18">
    <location>
        <begin position="486"/>
        <end position="507"/>
    </location>
</feature>
<evidence type="ECO:0000256" key="12">
    <source>
        <dbReference type="ARBA" id="ARBA00023027"/>
    </source>
</evidence>
<dbReference type="KEGG" id="pacs:FAZ98_12795"/>
<feature type="signal peptide" evidence="18">
    <location>
        <begin position="1"/>
        <end position="39"/>
    </location>
</feature>
<feature type="transmembrane region" description="Helical" evidence="18">
    <location>
        <begin position="276"/>
        <end position="300"/>
    </location>
</feature>
<keyword evidence="12 18" id="KW-0520">NAD</keyword>
<dbReference type="InterPro" id="IPR028250">
    <property type="entry name" value="DsbDN"/>
</dbReference>
<dbReference type="PROSITE" id="PS51352">
    <property type="entry name" value="THIOREDOXIN_2"/>
    <property type="match status" value="1"/>
</dbReference>
<keyword evidence="14 18" id="KW-1015">Disulfide bond</keyword>
<keyword evidence="13 18" id="KW-0472">Membrane</keyword>
<evidence type="ECO:0000259" key="20">
    <source>
        <dbReference type="PROSITE" id="PS51352"/>
    </source>
</evidence>
<evidence type="ECO:0000256" key="9">
    <source>
        <dbReference type="ARBA" id="ARBA00022982"/>
    </source>
</evidence>
<evidence type="ECO:0000256" key="3">
    <source>
        <dbReference type="ARBA" id="ARBA00022448"/>
    </source>
</evidence>
<evidence type="ECO:0000256" key="14">
    <source>
        <dbReference type="ARBA" id="ARBA00023157"/>
    </source>
</evidence>
<feature type="disulfide bond" description="Redox-active" evidence="18">
    <location>
        <begin position="139"/>
        <end position="145"/>
    </location>
</feature>
<dbReference type="GO" id="GO:0009055">
    <property type="term" value="F:electron transfer activity"/>
    <property type="evidence" value="ECO:0007669"/>
    <property type="project" value="UniProtKB-UniRule"/>
</dbReference>
<evidence type="ECO:0000256" key="11">
    <source>
        <dbReference type="ARBA" id="ARBA00023002"/>
    </source>
</evidence>
<feature type="domain" description="Thioredoxin" evidence="20">
    <location>
        <begin position="528"/>
        <end position="661"/>
    </location>
</feature>
<dbReference type="Pfam" id="PF02683">
    <property type="entry name" value="DsbD_TM"/>
    <property type="match status" value="1"/>
</dbReference>
<dbReference type="InterPro" id="IPR036249">
    <property type="entry name" value="Thioredoxin-like_sf"/>
</dbReference>
<dbReference type="GO" id="GO:0017004">
    <property type="term" value="P:cytochrome complex assembly"/>
    <property type="evidence" value="ECO:0007669"/>
    <property type="project" value="UniProtKB-UniRule"/>
</dbReference>
<dbReference type="EMBL" id="CP046913">
    <property type="protein sequence ID" value="QGZ62535.1"/>
    <property type="molecule type" value="Genomic_DNA"/>
</dbReference>
<dbReference type="InterPro" id="IPR017937">
    <property type="entry name" value="Thioredoxin_CS"/>
</dbReference>
<dbReference type="CDD" id="cd02953">
    <property type="entry name" value="DsbDgamma"/>
    <property type="match status" value="1"/>
</dbReference>
<keyword evidence="3 18" id="KW-0813">Transport</keyword>
<dbReference type="RefSeq" id="WP_158951560.1">
    <property type="nucleotide sequence ID" value="NZ_CP046913.1"/>
</dbReference>
<comment type="function">
    <text evidence="18">Required to facilitate the formation of correct disulfide bonds in some periplasmic proteins and for the assembly of the periplasmic c-type cytochromes. Acts by transferring electrons from cytoplasmic thioredoxin to the periplasm. This transfer involves a cascade of disulfide bond formation and reduction steps.</text>
</comment>
<feature type="chain" id="PRO_5031660163" description="Thiol:disulfide interchange protein DsbD" evidence="18">
    <location>
        <begin position="40"/>
        <end position="670"/>
    </location>
</feature>
<reference evidence="21 22" key="1">
    <citation type="submission" date="2019-12" db="EMBL/GenBank/DDBJ databases">
        <title>Paraburkholderia acidiphila 7Q-K02 sp. nov and Paraburkholderia acidisoli DHF22 sp. nov., two strains isolated from forest soil.</title>
        <authorList>
            <person name="Gao Z."/>
            <person name="Qiu L."/>
        </authorList>
    </citation>
    <scope>NUCLEOTIDE SEQUENCE [LARGE SCALE GENOMIC DNA]</scope>
    <source>
        <strain evidence="21 22">DHF22</strain>
    </source>
</reference>
<feature type="transmembrane region" description="Helical" evidence="18">
    <location>
        <begin position="456"/>
        <end position="474"/>
    </location>
</feature>
<dbReference type="GO" id="GO:0047134">
    <property type="term" value="F:protein-disulfide reductase [NAD(P)H] activity"/>
    <property type="evidence" value="ECO:0007669"/>
    <property type="project" value="UniProtKB-UniRule"/>
</dbReference>
<keyword evidence="11 18" id="KW-0560">Oxidoreductase</keyword>
<evidence type="ECO:0000256" key="17">
    <source>
        <dbReference type="ARBA" id="ARBA00047804"/>
    </source>
</evidence>
<keyword evidence="7 18" id="KW-0732">Signal</keyword>
<keyword evidence="6 18" id="KW-0812">Transmembrane</keyword>
<evidence type="ECO:0000256" key="10">
    <source>
        <dbReference type="ARBA" id="ARBA00022989"/>
    </source>
</evidence>
<evidence type="ECO:0000256" key="8">
    <source>
        <dbReference type="ARBA" id="ARBA00022748"/>
    </source>
</evidence>
<evidence type="ECO:0000256" key="5">
    <source>
        <dbReference type="ARBA" id="ARBA00022519"/>
    </source>
</evidence>
<dbReference type="NCBIfam" id="NF001419">
    <property type="entry name" value="PRK00293.1"/>
    <property type="match status" value="1"/>
</dbReference>
<dbReference type="PROSITE" id="PS00194">
    <property type="entry name" value="THIOREDOXIN_1"/>
    <property type="match status" value="1"/>
</dbReference>